<feature type="transmembrane region" description="Helical" evidence="1">
    <location>
        <begin position="143"/>
        <end position="161"/>
    </location>
</feature>
<organism evidence="2 3">
    <name type="scientific">Adineta ricciae</name>
    <name type="common">Rotifer</name>
    <dbReference type="NCBI Taxonomy" id="249248"/>
    <lineage>
        <taxon>Eukaryota</taxon>
        <taxon>Metazoa</taxon>
        <taxon>Spiralia</taxon>
        <taxon>Gnathifera</taxon>
        <taxon>Rotifera</taxon>
        <taxon>Eurotatoria</taxon>
        <taxon>Bdelloidea</taxon>
        <taxon>Adinetida</taxon>
        <taxon>Adinetidae</taxon>
        <taxon>Adineta</taxon>
    </lineage>
</organism>
<evidence type="ECO:0000256" key="1">
    <source>
        <dbReference type="SAM" id="Phobius"/>
    </source>
</evidence>
<name>A0A815GW69_ADIRI</name>
<evidence type="ECO:0000313" key="2">
    <source>
        <dbReference type="EMBL" id="CAF1343263.1"/>
    </source>
</evidence>
<dbReference type="Pfam" id="PF06912">
    <property type="entry name" value="DUF1275"/>
    <property type="match status" value="2"/>
</dbReference>
<dbReference type="AlphaFoldDB" id="A0A815GW69"/>
<keyword evidence="1" id="KW-0472">Membrane</keyword>
<accession>A0A815GW69</accession>
<sequence length="172" mass="18911">MSTDSNVPCCSVQTDNIASVKHRSRLTRFIRYFSDDIGTKHVDLQLIILSFSTGIIDVVSSNDFSVFISIQTGNTVTLGIHTSTEVPEITTAVLTSTYIELLIDPKLFQWKNKARNRRLAYIIVFIVGIISGSYMHAKLGTANTLTLAACVKAIVTISFFFNSKAHAKSSST</sequence>
<dbReference type="Proteomes" id="UP000663828">
    <property type="component" value="Unassembled WGS sequence"/>
</dbReference>
<comment type="caution">
    <text evidence="2">The sequence shown here is derived from an EMBL/GenBank/DDBJ whole genome shotgun (WGS) entry which is preliminary data.</text>
</comment>
<dbReference type="EMBL" id="CAJNOR010002806">
    <property type="protein sequence ID" value="CAF1343263.1"/>
    <property type="molecule type" value="Genomic_DNA"/>
</dbReference>
<gene>
    <name evidence="2" type="ORF">XAT740_LOCUS31073</name>
</gene>
<keyword evidence="1" id="KW-1133">Transmembrane helix</keyword>
<protein>
    <submittedName>
        <fullName evidence="2">Uncharacterized protein</fullName>
    </submittedName>
</protein>
<evidence type="ECO:0000313" key="3">
    <source>
        <dbReference type="Proteomes" id="UP000663828"/>
    </source>
</evidence>
<keyword evidence="1" id="KW-0812">Transmembrane</keyword>
<dbReference type="PANTHER" id="PTHR37488:SF2">
    <property type="entry name" value="DUF1275 DOMAIN-CONTAINING PROTEIN"/>
    <property type="match status" value="1"/>
</dbReference>
<keyword evidence="3" id="KW-1185">Reference proteome</keyword>
<proteinExistence type="predicted"/>
<feature type="transmembrane region" description="Helical" evidence="1">
    <location>
        <begin position="119"/>
        <end position="137"/>
    </location>
</feature>
<dbReference type="PANTHER" id="PTHR37488">
    <property type="entry name" value="DUF1275 DOMAIN-CONTAINING PROTEIN"/>
    <property type="match status" value="1"/>
</dbReference>
<reference evidence="2" key="1">
    <citation type="submission" date="2021-02" db="EMBL/GenBank/DDBJ databases">
        <authorList>
            <person name="Nowell W R."/>
        </authorList>
    </citation>
    <scope>NUCLEOTIDE SEQUENCE</scope>
</reference>
<dbReference type="InterPro" id="IPR010699">
    <property type="entry name" value="DUF1275"/>
</dbReference>